<dbReference type="STRING" id="1420916.AU14_02465"/>
<dbReference type="RefSeq" id="WP_041338578.1">
    <property type="nucleotide sequence ID" value="NZ_CP007151.1"/>
</dbReference>
<accession>W5YG17</accession>
<organism evidence="2 3">
    <name type="scientific">Marinobacter similis</name>
    <dbReference type="NCBI Taxonomy" id="1420916"/>
    <lineage>
        <taxon>Bacteria</taxon>
        <taxon>Pseudomonadati</taxon>
        <taxon>Pseudomonadota</taxon>
        <taxon>Gammaproteobacteria</taxon>
        <taxon>Pseudomonadales</taxon>
        <taxon>Marinobacteraceae</taxon>
        <taxon>Marinobacter</taxon>
    </lineage>
</organism>
<gene>
    <name evidence="2" type="ORF">AU14_02465</name>
</gene>
<dbReference type="EMBL" id="CP007151">
    <property type="protein sequence ID" value="AHI27915.1"/>
    <property type="molecule type" value="Genomic_DNA"/>
</dbReference>
<dbReference type="CDD" id="cd04301">
    <property type="entry name" value="NAT_SF"/>
    <property type="match status" value="1"/>
</dbReference>
<dbReference type="InterPro" id="IPR000182">
    <property type="entry name" value="GNAT_dom"/>
</dbReference>
<dbReference type="PROSITE" id="PS51186">
    <property type="entry name" value="GNAT"/>
    <property type="match status" value="1"/>
</dbReference>
<evidence type="ECO:0000259" key="1">
    <source>
        <dbReference type="PROSITE" id="PS51186"/>
    </source>
</evidence>
<dbReference type="HOGENOM" id="CLU_091684_0_0_6"/>
<keyword evidence="3" id="KW-1185">Reference proteome</keyword>
<dbReference type="Proteomes" id="UP000061489">
    <property type="component" value="Chromosome"/>
</dbReference>
<proteinExistence type="predicted"/>
<reference evidence="2 3" key="1">
    <citation type="journal article" date="2014" name="Genome Announc.">
        <title>Draft Genome Sequences of Marinobacter similis A3d10T and Marinobacter salarius R9SW1T.</title>
        <authorList>
            <person name="Ivanova E.P."/>
            <person name="Ng H.J."/>
            <person name="Webb H.K."/>
            <person name="Feng G."/>
            <person name="Oshima K."/>
            <person name="Hattori M."/>
            <person name="Ohkuma M."/>
            <person name="Sergeev A.F."/>
            <person name="Mikhailov V.V."/>
            <person name="Crawford R.J."/>
            <person name="Sawabe T."/>
        </authorList>
    </citation>
    <scope>NUCLEOTIDE SEQUENCE [LARGE SCALE GENOMIC DNA]</scope>
    <source>
        <strain evidence="2 3">A3d10</strain>
    </source>
</reference>
<dbReference type="KEGG" id="msx:AU14_02465"/>
<feature type="domain" description="N-acetyltransferase" evidence="1">
    <location>
        <begin position="53"/>
        <end position="213"/>
    </location>
</feature>
<dbReference type="AlphaFoldDB" id="W5YG17"/>
<dbReference type="SUPFAM" id="SSF55729">
    <property type="entry name" value="Acyl-CoA N-acyltransferases (Nat)"/>
    <property type="match status" value="1"/>
</dbReference>
<protein>
    <submittedName>
        <fullName evidence="2">GNAT family acetyltransferase</fullName>
    </submittedName>
</protein>
<dbReference type="GO" id="GO:0016747">
    <property type="term" value="F:acyltransferase activity, transferring groups other than amino-acyl groups"/>
    <property type="evidence" value="ECO:0007669"/>
    <property type="project" value="InterPro"/>
</dbReference>
<keyword evidence="2" id="KW-0808">Transferase</keyword>
<evidence type="ECO:0000313" key="2">
    <source>
        <dbReference type="EMBL" id="AHI27915.1"/>
    </source>
</evidence>
<dbReference type="Pfam" id="PF13508">
    <property type="entry name" value="Acetyltransf_7"/>
    <property type="match status" value="1"/>
</dbReference>
<sequence length="227" mass="25959">MANGSGNSSQSEPVIVRLDGSATNEARSILYHAYRNEPTFQYLFDYRRPGYDQRIRATIRELIDLYFDLDQEAIGVMVDDTLVAVAFIGDPELRMNLADQFSWRIRMVLTTGFASTRRYLDYHEKIRNMLPQPLAHQLPLMGVNPKYQNRGYGRLLLKTVEKLCSENPRGSGLVLDTGNSRYLPFYESEGFRSLGKIRLGDFEDHVLFREVHPETKLATGKAATESE</sequence>
<evidence type="ECO:0000313" key="3">
    <source>
        <dbReference type="Proteomes" id="UP000061489"/>
    </source>
</evidence>
<dbReference type="OrthoDB" id="6195612at2"/>
<dbReference type="Gene3D" id="3.40.630.30">
    <property type="match status" value="1"/>
</dbReference>
<name>W5YG17_9GAMM</name>
<dbReference type="InterPro" id="IPR016181">
    <property type="entry name" value="Acyl_CoA_acyltransferase"/>
</dbReference>